<name>A0A096D4J9_9BACT</name>
<comment type="caution">
    <text evidence="1">The sequence shown here is derived from an EMBL/GenBank/DDBJ whole genome shotgun (WGS) entry which is preliminary data.</text>
</comment>
<sequence length="1463" mass="165393">MIGKVLKILYKGEDGKEYVRCIVKKWEFRDKAMSVGEQCLTFELNTENLIPFAIGDYCEYRGQQFFMNNLPSVVQVAEPMKTGNAFKYESVKMESAACELGRVTLLDITPSTSLYTSSLGTNYTGSANFQLFCGSVRGTFEGKTVERTPVCVLAGRIQANLDRVYKEKKWKVHVNLALERMVDGTMRSATHSEDKVLSFNNTTVAGAMAEVQNAFKLSYFIKGRDIYIGYALGTVTGKADKIADKEDDFFYFGYGRGYADKKHQGKSLFEIKKVANPSQQIITRLRAFGSKKNIPFRYYNKRYDLSQSFFPQNLQLPDTFETLETKKQRNELRKKQSPNLRAVLGDTNDAYIEKNDDSLTTTEGLREGVAAWDGSNQDLEEIYPTIKGVTFGDLRGNDTPDMFKCTEKDDKLPKKDGEHRSFWNYQDKERIDEILAVGELRDKNILHDDAHIGMGIMPGAAQNRYGAIDCPCLINEHFELNSSIMFYHSNAYELFHTLKAQPSGRYMLYTQAGDSLIASTVVNTGRFASNGIFATADVSFEIVIYAKPCRPNSKKEEIARYRTRTVHVHSKDIDLSHAEVKLPNLPDYFDKTLLEKNEDMQVPEIIVKEVSDISATIRFDMVNINTDMREKGENLYIDFHVGNTQGRQHAKNMNDYGLYLWGLSTEQQKTIDDPFHIIIKDLGIPNFTAQFTGKEDAQIEMRDGNCVCRQFSILKPGAKRVKYIKDGKEYNGWELKLKRSVDDSIHTYYPSGKDKLKAGDHFVILGIEMPDSYIKAAEMRLLAAASRYLEANSKTMYSYEPHLDEIYLARNYDNCEKEGDVTRSVYWNLYAGFKFPFRGIPKSANKEEELPAMNVTIESLTIKEGDGLIPKVELKLNEKIEQGVYQRVTNTVNKITEGNFFGDVLESDVVNVIKKAGREFFISKIFSDVSNDFITFLKGIGAKAKSFFTGIDNEGDLNNTGEITTKDLIVTGTARFLTLEIAKAKAAGGVIVQSIAEFHVDDVEETEEGYVCYQVAEKDGVKLRQMCQVGDQMLCYGAFNTEIKTAGNNSQFYWRYVSKAPLETEMRYLEYDKATECLKIVLSKGDCAGYSTAPQRGDSLVQIGNRTDKERQSVIVSAATFPLLDDLKPPYWAKYTGINNYELTAHRETFFSKDKNQIIGTLLTKAEDGTYQPIPDDLVKQFSEIKQTANKISFKVAEQDKGLRAAGIDIESGQIVATADNFKVKNSSGTETFLIDKQGKVSVGMLSEPWFCRKFTEINDNNFHEYLRFVNGIFKPEIRGSYAFHWVNVAKAGPSISFNMTHKAKLGTSPFYAAPRIYLNYLSYMPRRGEVPGALDNNFLLGSELVIENKGDISVGIVGSLCFSGYGFPSLAYRGNGYNADMEEKRSYFQPLKIEIDKGEIAHLRCRLVGDRKSVKIGWEYAVGKLSNWNDGINYIPYYYPSNKTDSGDGNYRIDRYGNETDD</sequence>
<protein>
    <submittedName>
        <fullName evidence="1">Uncharacterized protein</fullName>
    </submittedName>
</protein>
<keyword evidence="2" id="KW-1185">Reference proteome</keyword>
<evidence type="ECO:0000313" key="2">
    <source>
        <dbReference type="Proteomes" id="UP000029614"/>
    </source>
</evidence>
<organism evidence="1 2">
    <name type="scientific">Prevotella amnii DNF00058</name>
    <dbReference type="NCBI Taxonomy" id="1401066"/>
    <lineage>
        <taxon>Bacteria</taxon>
        <taxon>Pseudomonadati</taxon>
        <taxon>Bacteroidota</taxon>
        <taxon>Bacteroidia</taxon>
        <taxon>Bacteroidales</taxon>
        <taxon>Prevotellaceae</taxon>
        <taxon>Prevotella</taxon>
    </lineage>
</organism>
<dbReference type="EMBL" id="JRNU01000012">
    <property type="protein sequence ID" value="KGF52449.1"/>
    <property type="molecule type" value="Genomic_DNA"/>
</dbReference>
<dbReference type="Proteomes" id="UP000029614">
    <property type="component" value="Unassembled WGS sequence"/>
</dbReference>
<dbReference type="RefSeq" id="WP_036854908.1">
    <property type="nucleotide sequence ID" value="NZ_JRNU01000012.1"/>
</dbReference>
<reference evidence="1 2" key="1">
    <citation type="submission" date="2014-07" db="EMBL/GenBank/DDBJ databases">
        <authorList>
            <person name="McCorrison J."/>
            <person name="Sanka R."/>
            <person name="Torralba M."/>
            <person name="Gillis M."/>
            <person name="Haft D.H."/>
            <person name="Methe B."/>
            <person name="Sutton G."/>
            <person name="Nelson K.E."/>
        </authorList>
    </citation>
    <scope>NUCLEOTIDE SEQUENCE [LARGE SCALE GENOMIC DNA]</scope>
    <source>
        <strain evidence="1 2">DNF00058</strain>
    </source>
</reference>
<dbReference type="OrthoDB" id="1031347at2"/>
<accession>A0A096D4J9</accession>
<evidence type="ECO:0000313" key="1">
    <source>
        <dbReference type="EMBL" id="KGF52449.1"/>
    </source>
</evidence>
<proteinExistence type="predicted"/>
<gene>
    <name evidence="1" type="ORF">HMPREF9302_04045</name>
</gene>